<evidence type="ECO:0000256" key="10">
    <source>
        <dbReference type="ARBA" id="ARBA00023136"/>
    </source>
</evidence>
<dbReference type="GO" id="GO:0006631">
    <property type="term" value="P:fatty acid metabolic process"/>
    <property type="evidence" value="ECO:0007669"/>
    <property type="project" value="TreeGrafter"/>
</dbReference>
<evidence type="ECO:0000313" key="18">
    <source>
        <dbReference type="Proteomes" id="UP000286482"/>
    </source>
</evidence>
<dbReference type="NCBIfam" id="NF003441">
    <property type="entry name" value="PRK04974.1"/>
    <property type="match status" value="1"/>
</dbReference>
<keyword evidence="13 15" id="KW-0012">Acyltransferase</keyword>
<comment type="pathway">
    <text evidence="2 15">Phospholipid metabolism; CDP-diacylglycerol biosynthesis; CDP-diacylglycerol from sn-glycerol 3-phosphate: step 1/3.</text>
</comment>
<dbReference type="EMBL" id="RAQO01000012">
    <property type="protein sequence ID" value="RKF13164.1"/>
    <property type="molecule type" value="Genomic_DNA"/>
</dbReference>
<feature type="short sequence motif" description="HXXXXD motif" evidence="15">
    <location>
        <begin position="303"/>
        <end position="308"/>
    </location>
</feature>
<evidence type="ECO:0000313" key="17">
    <source>
        <dbReference type="EMBL" id="RKF13164.1"/>
    </source>
</evidence>
<evidence type="ECO:0000256" key="15">
    <source>
        <dbReference type="HAMAP-Rule" id="MF_00393"/>
    </source>
</evidence>
<keyword evidence="10 15" id="KW-0472">Membrane</keyword>
<proteinExistence type="inferred from homology"/>
<keyword evidence="15" id="KW-0443">Lipid metabolism</keyword>
<sequence length="796" mass="90059">MSSNSPVVSALFRPAIKLLARGKVVPENPVSEFNLNLSQPIFYVLAGDSLSDLLALQQTCAKQGLPDPLSPIVHNGNTYPRYGYLINRRGETSASLIQNLQLALGLHQGDDSLDVQMLPVKVFWDRHPGRESIHDVAQRRSPKPPGFFKQSCLVLFKGRENLIRFSQAVSLRDMSQRQGVELKSAQKLARVARIHFSRMQSIAQGPRLPQRRHMFEQLLASPALRKAIQDEASVKNISNDKARETALGYLDEIATDFSYKQIRFADALLSWVWNKIYAGVQVNNAEPIRKLAQDGHEIVYVPCHRSHMDYLLMSYVLYHQGMVPPHIAAGVNLNFWPAGPFFRRTGAFFIRRSFKGNKLYSTVFREYLSQLFIKGYSIEYFSEGGRSRTGRLLPPKTGMLAMTLQAMLRGMERPVTLVPVYFGYEHVMEVGTYFEELRGKPKQKESLFSLFGMVRKLRNFGHGYVNFGEPIPLNQRLNQLAPQWRDSIDPIELSRPTWLTPAVNQIADEMMVKINSAAAVSSLALCASVLLASEKRKLSYSQMERQVDLCLSLLRKIPYSPYVTFPEGDSEAVLTHAISLDKFEVVEDSLGKMISLDERQQVLLNFYRNNIHHLLVIPAILACCLVRINKVRDAQLDNILKTLYPMIADELFMQYELDDLSTVCQQYLQLFADLQLISSEDGVHTLRSEHRGTLALLGRMADDTLNRYAVMAMAINTKTGSSRSDLEQHCLAANQRLAAMHQVDRPILYDKKTNSRLLAKMKEQGYDNEIANSAAPLFSVLEPLLEDGVFDTIEAL</sequence>
<reference evidence="17 18" key="1">
    <citation type="submission" date="2018-09" db="EMBL/GenBank/DDBJ databases">
        <authorList>
            <person name="Wang Z."/>
        </authorList>
    </citation>
    <scope>NUCLEOTIDE SEQUENCE [LARGE SCALE GENOMIC DNA]</scope>
    <source>
        <strain evidence="17 18">ALS 81</strain>
    </source>
</reference>
<evidence type="ECO:0000256" key="8">
    <source>
        <dbReference type="ARBA" id="ARBA00022516"/>
    </source>
</evidence>
<dbReference type="GO" id="GO:0004366">
    <property type="term" value="F:glycerol-3-phosphate O-acyltransferase activity"/>
    <property type="evidence" value="ECO:0007669"/>
    <property type="project" value="UniProtKB-UniRule"/>
</dbReference>
<keyword evidence="8 15" id="KW-0444">Lipid biosynthesis</keyword>
<dbReference type="OrthoDB" id="335193at2"/>
<dbReference type="PIRSF" id="PIRSF000437">
    <property type="entry name" value="GPAT_DHAPAT"/>
    <property type="match status" value="1"/>
</dbReference>
<evidence type="ECO:0000256" key="14">
    <source>
        <dbReference type="ARBA" id="ARBA00048427"/>
    </source>
</evidence>
<protein>
    <recommendedName>
        <fullName evidence="6 15">Glycerol-3-phosphate acyltransferase</fullName>
        <shortName evidence="15">GPAT</shortName>
        <ecNumber evidence="5 15">2.3.1.15</ecNumber>
    </recommendedName>
</protein>
<keyword evidence="11 15" id="KW-0594">Phospholipid biosynthesis</keyword>
<evidence type="ECO:0000259" key="16">
    <source>
        <dbReference type="SMART" id="SM00563"/>
    </source>
</evidence>
<dbReference type="Pfam" id="PF19277">
    <property type="entry name" value="GPAT_C"/>
    <property type="match status" value="1"/>
</dbReference>
<evidence type="ECO:0000256" key="2">
    <source>
        <dbReference type="ARBA" id="ARBA00004765"/>
    </source>
</evidence>
<dbReference type="PANTHER" id="PTHR12563">
    <property type="entry name" value="GLYCEROL-3-PHOSPHATE ACYLTRANSFERASE"/>
    <property type="match status" value="1"/>
</dbReference>
<evidence type="ECO:0000256" key="7">
    <source>
        <dbReference type="ARBA" id="ARBA00022475"/>
    </source>
</evidence>
<comment type="catalytic activity">
    <reaction evidence="14 15">
        <text>sn-glycerol 3-phosphate + an acyl-CoA = a 1-acyl-sn-glycero-3-phosphate + CoA</text>
        <dbReference type="Rhea" id="RHEA:15325"/>
        <dbReference type="ChEBI" id="CHEBI:57287"/>
        <dbReference type="ChEBI" id="CHEBI:57597"/>
        <dbReference type="ChEBI" id="CHEBI:57970"/>
        <dbReference type="ChEBI" id="CHEBI:58342"/>
        <dbReference type="EC" id="2.3.1.15"/>
    </reaction>
</comment>
<name>A0A420E5T8_9ALTE</name>
<accession>A0A420E5T8</accession>
<comment type="pathway">
    <text evidence="3">Lipid metabolism.</text>
</comment>
<organism evidence="17 18">
    <name type="scientific">Alginatibacterium sediminis</name>
    <dbReference type="NCBI Taxonomy" id="2164068"/>
    <lineage>
        <taxon>Bacteria</taxon>
        <taxon>Pseudomonadati</taxon>
        <taxon>Pseudomonadota</taxon>
        <taxon>Gammaproteobacteria</taxon>
        <taxon>Alteromonadales</taxon>
        <taxon>Alteromonadaceae</taxon>
        <taxon>Alginatibacterium</taxon>
    </lineage>
</organism>
<feature type="domain" description="Phospholipid/glycerol acyltransferase" evidence="16">
    <location>
        <begin position="298"/>
        <end position="425"/>
    </location>
</feature>
<evidence type="ECO:0000256" key="1">
    <source>
        <dbReference type="ARBA" id="ARBA00004413"/>
    </source>
</evidence>
<dbReference type="SMART" id="SM00563">
    <property type="entry name" value="PlsC"/>
    <property type="match status" value="1"/>
</dbReference>
<dbReference type="AlphaFoldDB" id="A0A420E5T8"/>
<gene>
    <name evidence="15 17" type="primary">plsB</name>
    <name evidence="17" type="ORF">DBZ36_19060</name>
</gene>
<dbReference type="InterPro" id="IPR002123">
    <property type="entry name" value="Plipid/glycerol_acylTrfase"/>
</dbReference>
<dbReference type="Proteomes" id="UP000286482">
    <property type="component" value="Unassembled WGS sequence"/>
</dbReference>
<dbReference type="InterPro" id="IPR022284">
    <property type="entry name" value="GPAT/DHAPAT"/>
</dbReference>
<keyword evidence="7 15" id="KW-1003">Cell membrane</keyword>
<evidence type="ECO:0000256" key="5">
    <source>
        <dbReference type="ARBA" id="ARBA00013113"/>
    </source>
</evidence>
<dbReference type="InterPro" id="IPR028354">
    <property type="entry name" value="GPAT_PlsB"/>
</dbReference>
<dbReference type="SUPFAM" id="SSF69593">
    <property type="entry name" value="Glycerol-3-phosphate (1)-acyltransferase"/>
    <property type="match status" value="1"/>
</dbReference>
<dbReference type="InterPro" id="IPR041728">
    <property type="entry name" value="GPAT/DHAPAT_LPLAT"/>
</dbReference>
<keyword evidence="12 15" id="KW-1208">Phospholipid metabolism</keyword>
<comment type="caution">
    <text evidence="17">The sequence shown here is derived from an EMBL/GenBank/DDBJ whole genome shotgun (WGS) entry which is preliminary data.</text>
</comment>
<dbReference type="NCBIfam" id="TIGR03703">
    <property type="entry name" value="plsB"/>
    <property type="match status" value="1"/>
</dbReference>
<dbReference type="Pfam" id="PF01553">
    <property type="entry name" value="Acyltransferase"/>
    <property type="match status" value="1"/>
</dbReference>
<dbReference type="UniPathway" id="UPA00557">
    <property type="reaction ID" value="UER00612"/>
</dbReference>
<dbReference type="EC" id="2.3.1.15" evidence="5 15"/>
<evidence type="ECO:0000256" key="9">
    <source>
        <dbReference type="ARBA" id="ARBA00022679"/>
    </source>
</evidence>
<dbReference type="GO" id="GO:0005886">
    <property type="term" value="C:plasma membrane"/>
    <property type="evidence" value="ECO:0007669"/>
    <property type="project" value="UniProtKB-SubCell"/>
</dbReference>
<dbReference type="InterPro" id="IPR045520">
    <property type="entry name" value="GPAT/DHAPAT_C"/>
</dbReference>
<evidence type="ECO:0000256" key="4">
    <source>
        <dbReference type="ARBA" id="ARBA00007937"/>
    </source>
</evidence>
<comment type="domain">
    <text evidence="15">The HXXXXD motif is essential for acyltransferase activity and may constitute the binding site for the phosphate moiety of the glycerol-3-phosphate.</text>
</comment>
<dbReference type="PANTHER" id="PTHR12563:SF17">
    <property type="entry name" value="DIHYDROXYACETONE PHOSPHATE ACYLTRANSFERASE"/>
    <property type="match status" value="1"/>
</dbReference>
<comment type="subcellular location">
    <subcellularLocation>
        <location evidence="1 15">Cell membrane</location>
        <topology evidence="1 15">Peripheral membrane protein</topology>
        <orientation evidence="1 15">Cytoplasmic side</orientation>
    </subcellularLocation>
</comment>
<comment type="similarity">
    <text evidence="4 15">Belongs to the GPAT/DAPAT family.</text>
</comment>
<keyword evidence="9 15" id="KW-0808">Transferase</keyword>
<dbReference type="HAMAP" id="MF_00393">
    <property type="entry name" value="Glyc3P_acyltrans"/>
    <property type="match status" value="1"/>
</dbReference>
<dbReference type="RefSeq" id="WP_120356577.1">
    <property type="nucleotide sequence ID" value="NZ_RAQO01000012.1"/>
</dbReference>
<dbReference type="CDD" id="cd07993">
    <property type="entry name" value="LPLAT_DHAPAT-like"/>
    <property type="match status" value="1"/>
</dbReference>
<dbReference type="GO" id="GO:0016024">
    <property type="term" value="P:CDP-diacylglycerol biosynthetic process"/>
    <property type="evidence" value="ECO:0007669"/>
    <property type="project" value="UniProtKB-UniRule"/>
</dbReference>
<dbReference type="PIRSF" id="PIRSF500064">
    <property type="entry name" value="GPAT"/>
    <property type="match status" value="1"/>
</dbReference>
<keyword evidence="18" id="KW-1185">Reference proteome</keyword>
<evidence type="ECO:0000256" key="3">
    <source>
        <dbReference type="ARBA" id="ARBA00005189"/>
    </source>
</evidence>
<evidence type="ECO:0000256" key="6">
    <source>
        <dbReference type="ARBA" id="ARBA00013432"/>
    </source>
</evidence>
<evidence type="ECO:0000256" key="12">
    <source>
        <dbReference type="ARBA" id="ARBA00023264"/>
    </source>
</evidence>
<evidence type="ECO:0000256" key="11">
    <source>
        <dbReference type="ARBA" id="ARBA00023209"/>
    </source>
</evidence>
<evidence type="ECO:0000256" key="13">
    <source>
        <dbReference type="ARBA" id="ARBA00023315"/>
    </source>
</evidence>